<dbReference type="PROSITE" id="PS51257">
    <property type="entry name" value="PROKAR_LIPOPROTEIN"/>
    <property type="match status" value="1"/>
</dbReference>
<evidence type="ECO:0000313" key="1">
    <source>
        <dbReference type="EMBL" id="VDL92529.1"/>
    </source>
</evidence>
<dbReference type="AlphaFoldDB" id="A0A183SPJ6"/>
<protein>
    <submittedName>
        <fullName evidence="3">Ubiquitin-like domain-containing protein</fullName>
    </submittedName>
</protein>
<accession>A0A183SPJ6</accession>
<dbReference type="EMBL" id="UYSU01033558">
    <property type="protein sequence ID" value="VDL92529.1"/>
    <property type="molecule type" value="Genomic_DNA"/>
</dbReference>
<reference evidence="3" key="1">
    <citation type="submission" date="2016-06" db="UniProtKB">
        <authorList>
            <consortium name="WormBaseParasite"/>
        </authorList>
    </citation>
    <scope>IDENTIFICATION</scope>
</reference>
<name>A0A183SPJ6_SCHSO</name>
<evidence type="ECO:0000313" key="3">
    <source>
        <dbReference type="WBParaSite" id="SSLN_0000634101-mRNA-1"/>
    </source>
</evidence>
<reference evidence="1 2" key="2">
    <citation type="submission" date="2018-11" db="EMBL/GenBank/DDBJ databases">
        <authorList>
            <consortium name="Pathogen Informatics"/>
        </authorList>
    </citation>
    <scope>NUCLEOTIDE SEQUENCE [LARGE SCALE GENOMIC DNA]</scope>
    <source>
        <strain evidence="1 2">NST_G2</strain>
    </source>
</reference>
<sequence length="97" mass="10215">MTESIKPEMAQVAGAAGAALGCAITPPCSAFVDCSSVSSEATLVFREQTLLHVSVQAIKENVGEDLSGDVQQRVFFGVCRRVGGSLSSWRGGQWLLL</sequence>
<dbReference type="WBParaSite" id="SSLN_0000634101-mRNA-1">
    <property type="protein sequence ID" value="SSLN_0000634101-mRNA-1"/>
    <property type="gene ID" value="SSLN_0000634101"/>
</dbReference>
<organism evidence="3">
    <name type="scientific">Schistocephalus solidus</name>
    <name type="common">Tapeworm</name>
    <dbReference type="NCBI Taxonomy" id="70667"/>
    <lineage>
        <taxon>Eukaryota</taxon>
        <taxon>Metazoa</taxon>
        <taxon>Spiralia</taxon>
        <taxon>Lophotrochozoa</taxon>
        <taxon>Platyhelminthes</taxon>
        <taxon>Cestoda</taxon>
        <taxon>Eucestoda</taxon>
        <taxon>Diphyllobothriidea</taxon>
        <taxon>Diphyllobothriidae</taxon>
        <taxon>Schistocephalus</taxon>
    </lineage>
</organism>
<evidence type="ECO:0000313" key="2">
    <source>
        <dbReference type="Proteomes" id="UP000275846"/>
    </source>
</evidence>
<keyword evidence="2" id="KW-1185">Reference proteome</keyword>
<proteinExistence type="predicted"/>
<dbReference type="Proteomes" id="UP000275846">
    <property type="component" value="Unassembled WGS sequence"/>
</dbReference>
<gene>
    <name evidence="1" type="ORF">SSLN_LOCUS6144</name>
</gene>